<sequence length="237" mass="26425">MAVLALLEDIANGRIRNERISKSYILLEICRPTELGPGLERQTARSHALPVPIQVLTTLGFLATGSFQRELADRALSRAIPAVLNGIIRISARYIRFPYDAVNQAHIKAQFAEIAGFPNAPSEGEYAYVNRKHFHSLNVQIICDAALRISWQVVERAIGQLKSRWRCLDRSGGMLLYHPEKVCRIVQACGVLHNIAHRHGVPLHEVMALPDDPDPGPNNAQPNAEAIRTRQQLIARI</sequence>
<organism evidence="4 5">
    <name type="scientific">Merluccius polli</name>
    <name type="common">Benguela hake</name>
    <name type="synonym">Merluccius cadenati</name>
    <dbReference type="NCBI Taxonomy" id="89951"/>
    <lineage>
        <taxon>Eukaryota</taxon>
        <taxon>Metazoa</taxon>
        <taxon>Chordata</taxon>
        <taxon>Craniata</taxon>
        <taxon>Vertebrata</taxon>
        <taxon>Euteleostomi</taxon>
        <taxon>Actinopterygii</taxon>
        <taxon>Neopterygii</taxon>
        <taxon>Teleostei</taxon>
        <taxon>Neoteleostei</taxon>
        <taxon>Acanthomorphata</taxon>
        <taxon>Zeiogadaria</taxon>
        <taxon>Gadariae</taxon>
        <taxon>Gadiformes</taxon>
        <taxon>Gadoidei</taxon>
        <taxon>Merlucciidae</taxon>
        <taxon>Merluccius</taxon>
    </lineage>
</organism>
<evidence type="ECO:0000313" key="5">
    <source>
        <dbReference type="Proteomes" id="UP001174136"/>
    </source>
</evidence>
<dbReference type="InterPro" id="IPR027806">
    <property type="entry name" value="HARBI1_dom"/>
</dbReference>
<gene>
    <name evidence="4" type="primary">harbi1_137</name>
    <name evidence="4" type="ORF">N1851_028414</name>
</gene>
<keyword evidence="5" id="KW-1185">Reference proteome</keyword>
<name>A0AA47M944_MERPO</name>
<comment type="cofactor">
    <cofactor evidence="1">
        <name>a divalent metal cation</name>
        <dbReference type="ChEBI" id="CHEBI:60240"/>
    </cofactor>
</comment>
<dbReference type="Proteomes" id="UP001174136">
    <property type="component" value="Unassembled WGS sequence"/>
</dbReference>
<evidence type="ECO:0000256" key="2">
    <source>
        <dbReference type="ARBA" id="ARBA00022723"/>
    </source>
</evidence>
<evidence type="ECO:0000256" key="1">
    <source>
        <dbReference type="ARBA" id="ARBA00001968"/>
    </source>
</evidence>
<reference evidence="4" key="1">
    <citation type="journal article" date="2023" name="Front. Mar. Sci.">
        <title>A new Merluccius polli reference genome to investigate the effects of global change in West African waters.</title>
        <authorList>
            <person name="Mateo J.L."/>
            <person name="Blanco-Fernandez C."/>
            <person name="Garcia-Vazquez E."/>
            <person name="Machado-Schiaffino G."/>
        </authorList>
    </citation>
    <scope>NUCLEOTIDE SEQUENCE</scope>
    <source>
        <strain evidence="4">C29</strain>
        <tissue evidence="4">Fin</tissue>
    </source>
</reference>
<dbReference type="Pfam" id="PF13359">
    <property type="entry name" value="DDE_Tnp_4"/>
    <property type="match status" value="1"/>
</dbReference>
<comment type="caution">
    <text evidence="4">The sequence shown here is derived from an EMBL/GenBank/DDBJ whole genome shotgun (WGS) entry which is preliminary data.</text>
</comment>
<evidence type="ECO:0000259" key="3">
    <source>
        <dbReference type="Pfam" id="PF13359"/>
    </source>
</evidence>
<dbReference type="GO" id="GO:0046872">
    <property type="term" value="F:metal ion binding"/>
    <property type="evidence" value="ECO:0007669"/>
    <property type="project" value="UniProtKB-KW"/>
</dbReference>
<dbReference type="AlphaFoldDB" id="A0AA47M944"/>
<dbReference type="EMBL" id="JAOPHQ010005409">
    <property type="protein sequence ID" value="KAK0135737.1"/>
    <property type="molecule type" value="Genomic_DNA"/>
</dbReference>
<protein>
    <submittedName>
        <fullName evidence="4">Nuclease HARBI1</fullName>
    </submittedName>
</protein>
<proteinExistence type="predicted"/>
<evidence type="ECO:0000313" key="4">
    <source>
        <dbReference type="EMBL" id="KAK0135737.1"/>
    </source>
</evidence>
<accession>A0AA47M944</accession>
<feature type="domain" description="DDE Tnp4" evidence="3">
    <location>
        <begin position="152"/>
        <end position="194"/>
    </location>
</feature>
<keyword evidence="2" id="KW-0479">Metal-binding</keyword>